<reference evidence="1 2" key="1">
    <citation type="journal article" date="2019" name="Int. J. Syst. Evol. Microbiol.">
        <title>The Global Catalogue of Microorganisms (GCM) 10K type strain sequencing project: providing services to taxonomists for standard genome sequencing and annotation.</title>
        <authorList>
            <consortium name="The Broad Institute Genomics Platform"/>
            <consortium name="The Broad Institute Genome Sequencing Center for Infectious Disease"/>
            <person name="Wu L."/>
            <person name="Ma J."/>
        </authorList>
    </citation>
    <scope>NUCLEOTIDE SEQUENCE [LARGE SCALE GENOMIC DNA]</scope>
    <source>
        <strain evidence="1 2">PSR21</strain>
    </source>
</reference>
<name>A0ABD6AFW6_9EURY</name>
<evidence type="ECO:0000313" key="1">
    <source>
        <dbReference type="EMBL" id="MFC7319100.1"/>
    </source>
</evidence>
<comment type="caution">
    <text evidence="1">The sequence shown here is derived from an EMBL/GenBank/DDBJ whole genome shotgun (WGS) entry which is preliminary data.</text>
</comment>
<evidence type="ECO:0008006" key="3">
    <source>
        <dbReference type="Google" id="ProtNLM"/>
    </source>
</evidence>
<dbReference type="InterPro" id="IPR036527">
    <property type="entry name" value="SCP2_sterol-bd_dom_sf"/>
</dbReference>
<sequence length="134" mass="15130">MSTFPSLEWFREFTEVLEDDPEFRQSMRHFDGSIRLEVGDQTIWMKIYRGRVIEVLDQEAEFGTTFTISGPSEEWERLLTADHNPFGEQQTLGKLVFSGNVLESTRLIDGINALVDCLRLQAGSDIVIASGGGE</sequence>
<evidence type="ECO:0000313" key="2">
    <source>
        <dbReference type="Proteomes" id="UP001596547"/>
    </source>
</evidence>
<dbReference type="RefSeq" id="WP_276306075.1">
    <property type="nucleotide sequence ID" value="NZ_CP119993.1"/>
</dbReference>
<gene>
    <name evidence="1" type="ORF">ACFQPE_20230</name>
</gene>
<organism evidence="1 2">
    <name type="scientific">Halomarina halobia</name>
    <dbReference type="NCBI Taxonomy" id="3033386"/>
    <lineage>
        <taxon>Archaea</taxon>
        <taxon>Methanobacteriati</taxon>
        <taxon>Methanobacteriota</taxon>
        <taxon>Stenosarchaea group</taxon>
        <taxon>Halobacteria</taxon>
        <taxon>Halobacteriales</taxon>
        <taxon>Natronomonadaceae</taxon>
        <taxon>Halomarina</taxon>
    </lineage>
</organism>
<protein>
    <recommendedName>
        <fullName evidence="3">SCP2 domain-containing protein</fullName>
    </recommendedName>
</protein>
<dbReference type="AlphaFoldDB" id="A0ABD6AFW6"/>
<dbReference type="Gene3D" id="3.30.1050.10">
    <property type="entry name" value="SCP2 sterol-binding domain"/>
    <property type="match status" value="1"/>
</dbReference>
<proteinExistence type="predicted"/>
<keyword evidence="2" id="KW-1185">Reference proteome</keyword>
<dbReference type="EMBL" id="JBHTBF010000003">
    <property type="protein sequence ID" value="MFC7319100.1"/>
    <property type="molecule type" value="Genomic_DNA"/>
</dbReference>
<dbReference type="GeneID" id="79317709"/>
<accession>A0ABD6AFW6</accession>
<dbReference type="SUPFAM" id="SSF55718">
    <property type="entry name" value="SCP-like"/>
    <property type="match status" value="1"/>
</dbReference>
<dbReference type="Proteomes" id="UP001596547">
    <property type="component" value="Unassembled WGS sequence"/>
</dbReference>